<dbReference type="Gene3D" id="3.40.50.2300">
    <property type="match status" value="1"/>
</dbReference>
<dbReference type="STRING" id="1618443.UV73_C0003G0084"/>
<dbReference type="AlphaFoldDB" id="A0A0G1DKR1"/>
<name>A0A0G1DKR1_9BACT</name>
<dbReference type="Proteomes" id="UP000034894">
    <property type="component" value="Unassembled WGS sequence"/>
</dbReference>
<sequence>MNGKKHILIVDDDSAILDVIQIILNDAGYATHIISDGDQVRNFLNRQRVDLILLDIWMSGMDGSEITKMLKDDNGTKSIPVIMISANNQGMNIAKSSGADGFIAKPFEIDQLLNVVAKFINGKKLLTENY</sequence>
<dbReference type="InterPro" id="IPR050595">
    <property type="entry name" value="Bact_response_regulator"/>
</dbReference>
<dbReference type="InterPro" id="IPR011006">
    <property type="entry name" value="CheY-like_superfamily"/>
</dbReference>
<dbReference type="InterPro" id="IPR001789">
    <property type="entry name" value="Sig_transdc_resp-reg_receiver"/>
</dbReference>
<evidence type="ECO:0000256" key="2">
    <source>
        <dbReference type="PROSITE-ProRule" id="PRU00169"/>
    </source>
</evidence>
<gene>
    <name evidence="4" type="ORF">UV73_C0003G0084</name>
</gene>
<protein>
    <submittedName>
        <fullName evidence="4">Response regulator</fullName>
    </submittedName>
</protein>
<proteinExistence type="predicted"/>
<comment type="caution">
    <text evidence="4">The sequence shown here is derived from an EMBL/GenBank/DDBJ whole genome shotgun (WGS) entry which is preliminary data.</text>
</comment>
<dbReference type="EMBL" id="LCFP01000003">
    <property type="protein sequence ID" value="KKS98142.1"/>
    <property type="molecule type" value="Genomic_DNA"/>
</dbReference>
<evidence type="ECO:0000259" key="3">
    <source>
        <dbReference type="PROSITE" id="PS50110"/>
    </source>
</evidence>
<organism evidence="4 5">
    <name type="scientific">Candidatus Gottesmanbacteria bacterium GW2011_GWA2_43_14</name>
    <dbReference type="NCBI Taxonomy" id="1618443"/>
    <lineage>
        <taxon>Bacteria</taxon>
        <taxon>Candidatus Gottesmaniibacteriota</taxon>
    </lineage>
</organism>
<dbReference type="Pfam" id="PF00072">
    <property type="entry name" value="Response_reg"/>
    <property type="match status" value="1"/>
</dbReference>
<reference evidence="4 5" key="1">
    <citation type="journal article" date="2015" name="Nature">
        <title>rRNA introns, odd ribosomes, and small enigmatic genomes across a large radiation of phyla.</title>
        <authorList>
            <person name="Brown C.T."/>
            <person name="Hug L.A."/>
            <person name="Thomas B.C."/>
            <person name="Sharon I."/>
            <person name="Castelle C.J."/>
            <person name="Singh A."/>
            <person name="Wilkins M.J."/>
            <person name="Williams K.H."/>
            <person name="Banfield J.F."/>
        </authorList>
    </citation>
    <scope>NUCLEOTIDE SEQUENCE [LARGE SCALE GENOMIC DNA]</scope>
</reference>
<keyword evidence="1 2" id="KW-0597">Phosphoprotein</keyword>
<evidence type="ECO:0000313" key="4">
    <source>
        <dbReference type="EMBL" id="KKS98142.1"/>
    </source>
</evidence>
<dbReference type="GO" id="GO:0000160">
    <property type="term" value="P:phosphorelay signal transduction system"/>
    <property type="evidence" value="ECO:0007669"/>
    <property type="project" value="InterPro"/>
</dbReference>
<dbReference type="PANTHER" id="PTHR44591:SF3">
    <property type="entry name" value="RESPONSE REGULATORY DOMAIN-CONTAINING PROTEIN"/>
    <property type="match status" value="1"/>
</dbReference>
<feature type="domain" description="Response regulatory" evidence="3">
    <location>
        <begin position="6"/>
        <end position="120"/>
    </location>
</feature>
<evidence type="ECO:0000313" key="5">
    <source>
        <dbReference type="Proteomes" id="UP000034894"/>
    </source>
</evidence>
<dbReference type="SMART" id="SM00448">
    <property type="entry name" value="REC"/>
    <property type="match status" value="1"/>
</dbReference>
<evidence type="ECO:0000256" key="1">
    <source>
        <dbReference type="ARBA" id="ARBA00022553"/>
    </source>
</evidence>
<feature type="modified residue" description="4-aspartylphosphate" evidence="2">
    <location>
        <position position="55"/>
    </location>
</feature>
<dbReference type="SUPFAM" id="SSF52172">
    <property type="entry name" value="CheY-like"/>
    <property type="match status" value="1"/>
</dbReference>
<dbReference type="PANTHER" id="PTHR44591">
    <property type="entry name" value="STRESS RESPONSE REGULATOR PROTEIN 1"/>
    <property type="match status" value="1"/>
</dbReference>
<accession>A0A0G1DKR1</accession>
<dbReference type="PROSITE" id="PS50110">
    <property type="entry name" value="RESPONSE_REGULATORY"/>
    <property type="match status" value="1"/>
</dbReference>